<organism evidence="1 2">
    <name type="scientific">Arabis nemorensis</name>
    <dbReference type="NCBI Taxonomy" id="586526"/>
    <lineage>
        <taxon>Eukaryota</taxon>
        <taxon>Viridiplantae</taxon>
        <taxon>Streptophyta</taxon>
        <taxon>Embryophyta</taxon>
        <taxon>Tracheophyta</taxon>
        <taxon>Spermatophyta</taxon>
        <taxon>Magnoliopsida</taxon>
        <taxon>eudicotyledons</taxon>
        <taxon>Gunneridae</taxon>
        <taxon>Pentapetalae</taxon>
        <taxon>rosids</taxon>
        <taxon>malvids</taxon>
        <taxon>Brassicales</taxon>
        <taxon>Brassicaceae</taxon>
        <taxon>Arabideae</taxon>
        <taxon>Arabis</taxon>
    </lineage>
</organism>
<name>A0A565BVF7_9BRAS</name>
<keyword evidence="2" id="KW-1185">Reference proteome</keyword>
<reference evidence="1" key="1">
    <citation type="submission" date="2019-07" db="EMBL/GenBank/DDBJ databases">
        <authorList>
            <person name="Dittberner H."/>
        </authorList>
    </citation>
    <scope>NUCLEOTIDE SEQUENCE [LARGE SCALE GENOMIC DNA]</scope>
</reference>
<dbReference type="EMBL" id="CABITT030000005">
    <property type="protein sequence ID" value="VVB05372.1"/>
    <property type="molecule type" value="Genomic_DNA"/>
</dbReference>
<proteinExistence type="predicted"/>
<sequence>MMHQKLEKCICKVSIAESLIEVGIQCRTGRSLTPSSLPCKWEKMDYTLYIYTLYINTCSWISYPIESIITRAE</sequence>
<dbReference type="Proteomes" id="UP000489600">
    <property type="component" value="Unassembled WGS sequence"/>
</dbReference>
<evidence type="ECO:0000313" key="1">
    <source>
        <dbReference type="EMBL" id="VVB05372.1"/>
    </source>
</evidence>
<accession>A0A565BVF7</accession>
<comment type="caution">
    <text evidence="1">The sequence shown here is derived from an EMBL/GenBank/DDBJ whole genome shotgun (WGS) entry which is preliminary data.</text>
</comment>
<protein>
    <submittedName>
        <fullName evidence="1">Uncharacterized protein</fullName>
    </submittedName>
</protein>
<evidence type="ECO:0000313" key="2">
    <source>
        <dbReference type="Proteomes" id="UP000489600"/>
    </source>
</evidence>
<dbReference type="AlphaFoldDB" id="A0A565BVF7"/>
<gene>
    <name evidence="1" type="ORF">ANE_LOCUS15816</name>
</gene>